<name>A0A1J1IVH7_9DIPT</name>
<reference evidence="1 2" key="1">
    <citation type="submission" date="2015-04" db="EMBL/GenBank/DDBJ databases">
        <authorList>
            <person name="Syromyatnikov M.Y."/>
            <person name="Popov V.N."/>
        </authorList>
    </citation>
    <scope>NUCLEOTIDE SEQUENCE [LARGE SCALE GENOMIC DNA]</scope>
</reference>
<dbReference type="AlphaFoldDB" id="A0A1J1IVH7"/>
<gene>
    <name evidence="1" type="ORF">CLUMA_CG017217</name>
</gene>
<accession>A0A1J1IVH7</accession>
<organism evidence="1 2">
    <name type="scientific">Clunio marinus</name>
    <dbReference type="NCBI Taxonomy" id="568069"/>
    <lineage>
        <taxon>Eukaryota</taxon>
        <taxon>Metazoa</taxon>
        <taxon>Ecdysozoa</taxon>
        <taxon>Arthropoda</taxon>
        <taxon>Hexapoda</taxon>
        <taxon>Insecta</taxon>
        <taxon>Pterygota</taxon>
        <taxon>Neoptera</taxon>
        <taxon>Endopterygota</taxon>
        <taxon>Diptera</taxon>
        <taxon>Nematocera</taxon>
        <taxon>Chironomoidea</taxon>
        <taxon>Chironomidae</taxon>
        <taxon>Clunio</taxon>
    </lineage>
</organism>
<dbReference type="Proteomes" id="UP000183832">
    <property type="component" value="Unassembled WGS sequence"/>
</dbReference>
<evidence type="ECO:0000313" key="2">
    <source>
        <dbReference type="Proteomes" id="UP000183832"/>
    </source>
</evidence>
<evidence type="ECO:0000313" key="1">
    <source>
        <dbReference type="EMBL" id="CRL04104.1"/>
    </source>
</evidence>
<dbReference type="EMBL" id="CVRI01000061">
    <property type="protein sequence ID" value="CRL04104.1"/>
    <property type="molecule type" value="Genomic_DNA"/>
</dbReference>
<protein>
    <submittedName>
        <fullName evidence="1">CLUMA_CG017217, isoform A</fullName>
    </submittedName>
</protein>
<sequence length="66" mass="8187">MLSYSFKTYEVRKETIDAFLIKIELDDEKNNDRAAYKRKYRQITHRQESKEKRFLALNQKFLRHFS</sequence>
<keyword evidence="2" id="KW-1185">Reference proteome</keyword>
<proteinExistence type="predicted"/>